<keyword evidence="2 5" id="KW-0145">Chemotaxis</keyword>
<dbReference type="Gene3D" id="3.40.50.2300">
    <property type="match status" value="1"/>
</dbReference>
<dbReference type="InterPro" id="IPR011006">
    <property type="entry name" value="CheY-like_superfamily"/>
</dbReference>
<dbReference type="EMBL" id="JACNJD010000311">
    <property type="protein sequence ID" value="MBC8178767.1"/>
    <property type="molecule type" value="Genomic_DNA"/>
</dbReference>
<evidence type="ECO:0000256" key="1">
    <source>
        <dbReference type="ARBA" id="ARBA00022490"/>
    </source>
</evidence>
<keyword evidence="5 7" id="KW-0597">Phosphoprotein</keyword>
<dbReference type="Pfam" id="PF00072">
    <property type="entry name" value="Response_reg"/>
    <property type="match status" value="1"/>
</dbReference>
<dbReference type="GO" id="GO:0050568">
    <property type="term" value="F:protein-glutamine glutaminase activity"/>
    <property type="evidence" value="ECO:0007669"/>
    <property type="project" value="UniProtKB-UniRule"/>
</dbReference>
<dbReference type="GO" id="GO:0000156">
    <property type="term" value="F:phosphorelay response regulator activity"/>
    <property type="evidence" value="ECO:0007669"/>
    <property type="project" value="InterPro"/>
</dbReference>
<proteinExistence type="inferred from homology"/>
<feature type="active site" evidence="5 6">
    <location>
        <position position="187"/>
    </location>
</feature>
<accession>A0A8J6N262</accession>
<protein>
    <recommendedName>
        <fullName evidence="5">Protein-glutamate methylesterase/protein-glutamine glutaminase</fullName>
        <ecNumber evidence="5">3.1.1.61</ecNumber>
        <ecNumber evidence="5">3.5.1.44</ecNumber>
    </recommendedName>
</protein>
<comment type="similarity">
    <text evidence="5">Belongs to the CheB family.</text>
</comment>
<keyword evidence="1 5" id="KW-0963">Cytoplasm</keyword>
<gene>
    <name evidence="5" type="primary">cheB</name>
    <name evidence="10" type="ORF">H8E19_15285</name>
</gene>
<evidence type="ECO:0000256" key="5">
    <source>
        <dbReference type="HAMAP-Rule" id="MF_00099"/>
    </source>
</evidence>
<evidence type="ECO:0000256" key="3">
    <source>
        <dbReference type="ARBA" id="ARBA00022801"/>
    </source>
</evidence>
<dbReference type="SUPFAM" id="SSF52738">
    <property type="entry name" value="Methylesterase CheB, C-terminal domain"/>
    <property type="match status" value="1"/>
</dbReference>
<comment type="catalytic activity">
    <reaction evidence="4 5">
        <text>[protein]-L-glutamate 5-O-methyl ester + H2O = L-glutamyl-[protein] + methanol + H(+)</text>
        <dbReference type="Rhea" id="RHEA:23236"/>
        <dbReference type="Rhea" id="RHEA-COMP:10208"/>
        <dbReference type="Rhea" id="RHEA-COMP:10311"/>
        <dbReference type="ChEBI" id="CHEBI:15377"/>
        <dbReference type="ChEBI" id="CHEBI:15378"/>
        <dbReference type="ChEBI" id="CHEBI:17790"/>
        <dbReference type="ChEBI" id="CHEBI:29973"/>
        <dbReference type="ChEBI" id="CHEBI:82795"/>
        <dbReference type="EC" id="3.1.1.61"/>
    </reaction>
</comment>
<feature type="domain" description="Response regulatory" evidence="8">
    <location>
        <begin position="2"/>
        <end position="119"/>
    </location>
</feature>
<dbReference type="InterPro" id="IPR008248">
    <property type="entry name" value="CheB-like"/>
</dbReference>
<evidence type="ECO:0000256" key="7">
    <source>
        <dbReference type="PROSITE-ProRule" id="PRU00169"/>
    </source>
</evidence>
<dbReference type="EC" id="3.5.1.44" evidence="5"/>
<comment type="domain">
    <text evidence="5">Contains a C-terminal catalytic domain, and an N-terminal region which modulates catalytic activity.</text>
</comment>
<dbReference type="Gene3D" id="3.40.50.180">
    <property type="entry name" value="Methylesterase CheB, C-terminal domain"/>
    <property type="match status" value="1"/>
</dbReference>
<evidence type="ECO:0000313" key="11">
    <source>
        <dbReference type="Proteomes" id="UP000650524"/>
    </source>
</evidence>
<dbReference type="PROSITE" id="PS50110">
    <property type="entry name" value="RESPONSE_REGULATORY"/>
    <property type="match status" value="1"/>
</dbReference>
<dbReference type="GO" id="GO:0006935">
    <property type="term" value="P:chemotaxis"/>
    <property type="evidence" value="ECO:0007669"/>
    <property type="project" value="UniProtKB-UniRule"/>
</dbReference>
<comment type="subcellular location">
    <subcellularLocation>
        <location evidence="5">Cytoplasm</location>
    </subcellularLocation>
</comment>
<reference evidence="10 11" key="1">
    <citation type="submission" date="2020-08" db="EMBL/GenBank/DDBJ databases">
        <title>Bridging the membrane lipid divide: bacteria of the FCB group superphylum have the potential to synthesize archaeal ether lipids.</title>
        <authorList>
            <person name="Villanueva L."/>
            <person name="Von Meijenfeldt F.A.B."/>
            <person name="Westbye A.B."/>
            <person name="Yadav S."/>
            <person name="Hopmans E.C."/>
            <person name="Dutilh B.E."/>
            <person name="Sinninghe Damste J.S."/>
        </authorList>
    </citation>
    <scope>NUCLEOTIDE SEQUENCE [LARGE SCALE GENOMIC DNA]</scope>
    <source>
        <strain evidence="10">NIOZ-UU27</strain>
    </source>
</reference>
<organism evidence="10 11">
    <name type="scientific">Candidatus Desulfacyla euxinica</name>
    <dbReference type="NCBI Taxonomy" id="2841693"/>
    <lineage>
        <taxon>Bacteria</taxon>
        <taxon>Deltaproteobacteria</taxon>
        <taxon>Candidatus Desulfacyla</taxon>
    </lineage>
</organism>
<dbReference type="AlphaFoldDB" id="A0A8J6N262"/>
<comment type="catalytic activity">
    <reaction evidence="5">
        <text>L-glutaminyl-[protein] + H2O = L-glutamyl-[protein] + NH4(+)</text>
        <dbReference type="Rhea" id="RHEA:16441"/>
        <dbReference type="Rhea" id="RHEA-COMP:10207"/>
        <dbReference type="Rhea" id="RHEA-COMP:10208"/>
        <dbReference type="ChEBI" id="CHEBI:15377"/>
        <dbReference type="ChEBI" id="CHEBI:28938"/>
        <dbReference type="ChEBI" id="CHEBI:29973"/>
        <dbReference type="ChEBI" id="CHEBI:30011"/>
        <dbReference type="EC" id="3.5.1.44"/>
    </reaction>
</comment>
<dbReference type="GO" id="GO:0005737">
    <property type="term" value="C:cytoplasm"/>
    <property type="evidence" value="ECO:0007669"/>
    <property type="project" value="UniProtKB-SubCell"/>
</dbReference>
<dbReference type="InterPro" id="IPR035909">
    <property type="entry name" value="CheB_C"/>
</dbReference>
<evidence type="ECO:0000313" key="10">
    <source>
        <dbReference type="EMBL" id="MBC8178767.1"/>
    </source>
</evidence>
<evidence type="ECO:0000256" key="6">
    <source>
        <dbReference type="PROSITE-ProRule" id="PRU00050"/>
    </source>
</evidence>
<dbReference type="EC" id="3.1.1.61" evidence="5"/>
<dbReference type="CDD" id="cd16432">
    <property type="entry name" value="CheB_Rec"/>
    <property type="match status" value="1"/>
</dbReference>
<dbReference type="InterPro" id="IPR001789">
    <property type="entry name" value="Sig_transdc_resp-reg_receiver"/>
</dbReference>
<evidence type="ECO:0000256" key="2">
    <source>
        <dbReference type="ARBA" id="ARBA00022500"/>
    </source>
</evidence>
<evidence type="ECO:0000256" key="4">
    <source>
        <dbReference type="ARBA" id="ARBA00048267"/>
    </source>
</evidence>
<dbReference type="SUPFAM" id="SSF52172">
    <property type="entry name" value="CheY-like"/>
    <property type="match status" value="1"/>
</dbReference>
<sequence length="349" mass="37338">MRIAIVNDMVLIVESLREIVLSVVDHEIAWVARNGAEAVEKCAADTPDLILMDLIMPVMDGVEATRQIMNRSPCPILVVTATMDGNTAKVFEAMGFGALDATNIPVLGNGPASEQEVGALLKKIEMIGKLNRQSSLSPLQRACRPALRNSVPPLIVIGSSTGGPKALAEVLSCLPKELGAGIVIAQHVDCEFSGDLADWLNAQTDLTVRLVSEGRRPASGNVFLAGSNDHLIFSPDLTLVYTTEPVNIPFRPSVDVFFKSVARLWPSKGVGVLLTGMGRDGAEGLSALRQAGWYTIAQDEATSVIYGMPKAAKELGAADDILPIGEVAPALLRFLNKGKTEMKVLSWEW</sequence>
<feature type="modified residue" description="4-aspartylphosphate" evidence="5 7">
    <location>
        <position position="53"/>
    </location>
</feature>
<dbReference type="GO" id="GO:0008984">
    <property type="term" value="F:protein-glutamate methylesterase activity"/>
    <property type="evidence" value="ECO:0007669"/>
    <property type="project" value="UniProtKB-UniRule"/>
</dbReference>
<feature type="active site" evidence="5 6">
    <location>
        <position position="160"/>
    </location>
</feature>
<dbReference type="CDD" id="cd17541">
    <property type="entry name" value="REC_CheB-like"/>
    <property type="match status" value="1"/>
</dbReference>
<dbReference type="PROSITE" id="PS50122">
    <property type="entry name" value="CHEB"/>
    <property type="match status" value="1"/>
</dbReference>
<dbReference type="PIRSF" id="PIRSF000876">
    <property type="entry name" value="RR_chemtxs_CheB"/>
    <property type="match status" value="1"/>
</dbReference>
<evidence type="ECO:0000259" key="8">
    <source>
        <dbReference type="PROSITE" id="PS50110"/>
    </source>
</evidence>
<dbReference type="PANTHER" id="PTHR42872:SF6">
    <property type="entry name" value="PROTEIN-GLUTAMATE METHYLESTERASE_PROTEIN-GLUTAMINE GLUTAMINASE"/>
    <property type="match status" value="1"/>
</dbReference>
<comment type="function">
    <text evidence="5">Involved in chemotaxis. Part of a chemotaxis signal transduction system that modulates chemotaxis in response to various stimuli. Catalyzes the demethylation of specific methylglutamate residues introduced into the chemoreceptors (methyl-accepting chemotaxis proteins or MCP) by CheR. Also mediates the irreversible deamidation of specific glutamine residues to glutamic acid.</text>
</comment>
<keyword evidence="3 5" id="KW-0378">Hydrolase</keyword>
<name>A0A8J6N262_9DELT</name>
<dbReference type="Proteomes" id="UP000650524">
    <property type="component" value="Unassembled WGS sequence"/>
</dbReference>
<feature type="active site" evidence="5 6">
    <location>
        <position position="280"/>
    </location>
</feature>
<comment type="caution">
    <text evidence="10">The sequence shown here is derived from an EMBL/GenBank/DDBJ whole genome shotgun (WGS) entry which is preliminary data.</text>
</comment>
<dbReference type="Pfam" id="PF01339">
    <property type="entry name" value="CheB_methylest"/>
    <property type="match status" value="1"/>
</dbReference>
<dbReference type="InterPro" id="IPR000673">
    <property type="entry name" value="Sig_transdc_resp-reg_Me-estase"/>
</dbReference>
<dbReference type="NCBIfam" id="NF009206">
    <property type="entry name" value="PRK12555.1"/>
    <property type="match status" value="1"/>
</dbReference>
<dbReference type="HAMAP" id="MF_00099">
    <property type="entry name" value="CheB_chemtxs"/>
    <property type="match status" value="1"/>
</dbReference>
<comment type="PTM">
    <text evidence="5">Phosphorylated by CheA. Phosphorylation of the N-terminal regulatory domain activates the methylesterase activity.</text>
</comment>
<evidence type="ECO:0000259" key="9">
    <source>
        <dbReference type="PROSITE" id="PS50122"/>
    </source>
</evidence>
<feature type="domain" description="CheB-type methylesterase" evidence="9">
    <location>
        <begin position="148"/>
        <end position="338"/>
    </location>
</feature>
<dbReference type="PANTHER" id="PTHR42872">
    <property type="entry name" value="PROTEIN-GLUTAMATE METHYLESTERASE/PROTEIN-GLUTAMINE GLUTAMINASE"/>
    <property type="match status" value="1"/>
</dbReference>
<dbReference type="SMART" id="SM00448">
    <property type="entry name" value="REC"/>
    <property type="match status" value="1"/>
</dbReference>